<evidence type="ECO:0000256" key="1">
    <source>
        <dbReference type="SAM" id="MobiDB-lite"/>
    </source>
</evidence>
<dbReference type="EMBL" id="SFBE01000134">
    <property type="protein sequence ID" value="TRU51196.1"/>
    <property type="molecule type" value="Genomic_DNA"/>
</dbReference>
<sequence length="72" mass="8056">MSRSGWGEQAPNDKRPFNLVGLRQKTNREKPQPQSPLGIDFEKPKIAETQIYQGKSQIEVNPLSGNGLSLFC</sequence>
<proteinExistence type="predicted"/>
<dbReference type="Proteomes" id="UP000316958">
    <property type="component" value="Unassembled WGS sequence"/>
</dbReference>
<evidence type="ECO:0000313" key="2">
    <source>
        <dbReference type="EMBL" id="TRU51196.1"/>
    </source>
</evidence>
<name>A0A552FWW9_MICAE</name>
<feature type="region of interest" description="Disordered" evidence="1">
    <location>
        <begin position="1"/>
        <end position="39"/>
    </location>
</feature>
<protein>
    <submittedName>
        <fullName evidence="2">Uncharacterized protein</fullName>
    </submittedName>
</protein>
<comment type="caution">
    <text evidence="2">The sequence shown here is derived from an EMBL/GenBank/DDBJ whole genome shotgun (WGS) entry which is preliminary data.</text>
</comment>
<organism evidence="2 3">
    <name type="scientific">Microcystis aeruginosa Ma_QC_Ch_20071001_S25D</name>
    <dbReference type="NCBI Taxonomy" id="2486250"/>
    <lineage>
        <taxon>Bacteria</taxon>
        <taxon>Bacillati</taxon>
        <taxon>Cyanobacteriota</taxon>
        <taxon>Cyanophyceae</taxon>
        <taxon>Oscillatoriophycideae</taxon>
        <taxon>Chroococcales</taxon>
        <taxon>Microcystaceae</taxon>
        <taxon>Microcystis</taxon>
    </lineage>
</organism>
<reference evidence="2 3" key="1">
    <citation type="submission" date="2019-01" db="EMBL/GenBank/DDBJ databases">
        <title>Coherence of Microcystis species and biogeography revealed through population genomics.</title>
        <authorList>
            <person name="Perez-Carrascal O.M."/>
            <person name="Terrat Y."/>
            <person name="Giani A."/>
            <person name="Fortin N."/>
            <person name="Tromas N."/>
            <person name="Shapiro B.J."/>
        </authorList>
    </citation>
    <scope>NUCLEOTIDE SEQUENCE [LARGE SCALE GENOMIC DNA]</scope>
    <source>
        <strain evidence="2">Ma_QC_Ch_20071001_S25D</strain>
    </source>
</reference>
<dbReference type="AlphaFoldDB" id="A0A552FWW9"/>
<gene>
    <name evidence="2" type="ORF">EWV57_07960</name>
</gene>
<accession>A0A552FWW9</accession>
<evidence type="ECO:0000313" key="3">
    <source>
        <dbReference type="Proteomes" id="UP000316958"/>
    </source>
</evidence>